<feature type="domain" description="ABC transporter" evidence="5">
    <location>
        <begin position="7"/>
        <end position="239"/>
    </location>
</feature>
<dbReference type="InterPro" id="IPR027417">
    <property type="entry name" value="P-loop_NTPase"/>
</dbReference>
<dbReference type="InterPro" id="IPR050153">
    <property type="entry name" value="Metal_Ion_Import_ABC"/>
</dbReference>
<evidence type="ECO:0000256" key="1">
    <source>
        <dbReference type="ARBA" id="ARBA00005417"/>
    </source>
</evidence>
<keyword evidence="3" id="KW-0547">Nucleotide-binding</keyword>
<keyword evidence="4 6" id="KW-0067">ATP-binding</keyword>
<evidence type="ECO:0000313" key="7">
    <source>
        <dbReference type="Proteomes" id="UP000321046"/>
    </source>
</evidence>
<dbReference type="GO" id="GO:0016887">
    <property type="term" value="F:ATP hydrolysis activity"/>
    <property type="evidence" value="ECO:0007669"/>
    <property type="project" value="InterPro"/>
</dbReference>
<dbReference type="Pfam" id="PF00005">
    <property type="entry name" value="ABC_tran"/>
    <property type="match status" value="1"/>
</dbReference>
<dbReference type="Proteomes" id="UP000321046">
    <property type="component" value="Unassembled WGS sequence"/>
</dbReference>
<dbReference type="PANTHER" id="PTHR42734">
    <property type="entry name" value="METAL TRANSPORT SYSTEM ATP-BINDING PROTEIN TM_0124-RELATED"/>
    <property type="match status" value="1"/>
</dbReference>
<evidence type="ECO:0000313" key="6">
    <source>
        <dbReference type="EMBL" id="TXD31892.1"/>
    </source>
</evidence>
<comment type="caution">
    <text evidence="6">The sequence shown here is derived from an EMBL/GenBank/DDBJ whole genome shotgun (WGS) entry which is preliminary data.</text>
</comment>
<reference evidence="6 7" key="1">
    <citation type="submission" date="2019-08" db="EMBL/GenBank/DDBJ databases">
        <title>Bradymonadales sp. TMQ2.</title>
        <authorList>
            <person name="Liang Q."/>
        </authorList>
    </citation>
    <scope>NUCLEOTIDE SEQUENCE [LARGE SCALE GENOMIC DNA]</scope>
    <source>
        <strain evidence="6 7">TMQ2</strain>
    </source>
</reference>
<dbReference type="OrthoDB" id="9805130at2"/>
<evidence type="ECO:0000256" key="2">
    <source>
        <dbReference type="ARBA" id="ARBA00022448"/>
    </source>
</evidence>
<dbReference type="EMBL" id="VOSL01000144">
    <property type="protein sequence ID" value="TXD31892.1"/>
    <property type="molecule type" value="Genomic_DNA"/>
</dbReference>
<gene>
    <name evidence="6" type="ORF">FRC96_19885</name>
</gene>
<dbReference type="Gene3D" id="3.40.50.300">
    <property type="entry name" value="P-loop containing nucleotide triphosphate hydrolases"/>
    <property type="match status" value="1"/>
</dbReference>
<dbReference type="SUPFAM" id="SSF52540">
    <property type="entry name" value="P-loop containing nucleoside triphosphate hydrolases"/>
    <property type="match status" value="1"/>
</dbReference>
<evidence type="ECO:0000256" key="4">
    <source>
        <dbReference type="ARBA" id="ARBA00022840"/>
    </source>
</evidence>
<organism evidence="6 7">
    <name type="scientific">Lujinxingia vulgaris</name>
    <dbReference type="NCBI Taxonomy" id="2600176"/>
    <lineage>
        <taxon>Bacteria</taxon>
        <taxon>Deltaproteobacteria</taxon>
        <taxon>Bradymonadales</taxon>
        <taxon>Lujinxingiaceae</taxon>
        <taxon>Lujinxingia</taxon>
    </lineage>
</organism>
<dbReference type="InterPro" id="IPR003593">
    <property type="entry name" value="AAA+_ATPase"/>
</dbReference>
<comment type="similarity">
    <text evidence="1">Belongs to the ABC transporter superfamily.</text>
</comment>
<keyword evidence="2" id="KW-0813">Transport</keyword>
<dbReference type="PANTHER" id="PTHR42734:SF5">
    <property type="entry name" value="IRON TRANSPORT SYSTEM ATP-BINDING PROTEIN HI_0361-RELATED"/>
    <property type="match status" value="1"/>
</dbReference>
<evidence type="ECO:0000259" key="5">
    <source>
        <dbReference type="PROSITE" id="PS50893"/>
    </source>
</evidence>
<dbReference type="PROSITE" id="PS50893">
    <property type="entry name" value="ABC_TRANSPORTER_2"/>
    <property type="match status" value="1"/>
</dbReference>
<accession>A0A5C6X693</accession>
<proteinExistence type="inferred from homology"/>
<dbReference type="InterPro" id="IPR017871">
    <property type="entry name" value="ABC_transporter-like_CS"/>
</dbReference>
<dbReference type="CDD" id="cd03235">
    <property type="entry name" value="ABC_Metallic_Cations"/>
    <property type="match status" value="1"/>
</dbReference>
<dbReference type="InterPro" id="IPR003439">
    <property type="entry name" value="ABC_transporter-like_ATP-bd"/>
</dbReference>
<dbReference type="PROSITE" id="PS00211">
    <property type="entry name" value="ABC_TRANSPORTER_1"/>
    <property type="match status" value="1"/>
</dbReference>
<protein>
    <submittedName>
        <fullName evidence="6">Metal ABC transporter ATP-binding protein</fullName>
    </submittedName>
</protein>
<dbReference type="AlphaFoldDB" id="A0A5C6X693"/>
<sequence>MSAGDALTIQHLNLSYGAERVVEDVNVKLKPGSLVGIVGPNGAGKSTLIKAIAGAKEPDSGTITICGEEGRRGRRHLTYVPQRGEVDWDFPITAEEVVRQGRFAHVGLLRRFRGDDKAAVTDALQAVAMTALKHRQIGELSGGQQQRVFLARALAQGGEVFLMDEPFAGVDAATEKAIVEVLRALRDAGKTVVVVHHDLVTVSDYFDELVLLNRTIIAQGPTAEVFTPDNMRETYGGNLAIFDRRDAVAVVE</sequence>
<dbReference type="SMART" id="SM00382">
    <property type="entry name" value="AAA"/>
    <property type="match status" value="1"/>
</dbReference>
<evidence type="ECO:0000256" key="3">
    <source>
        <dbReference type="ARBA" id="ARBA00022741"/>
    </source>
</evidence>
<dbReference type="RefSeq" id="WP_146977177.1">
    <property type="nucleotide sequence ID" value="NZ_VOSL01000144.1"/>
</dbReference>
<dbReference type="FunFam" id="3.40.50.300:FF:000134">
    <property type="entry name" value="Iron-enterobactin ABC transporter ATP-binding protein"/>
    <property type="match status" value="1"/>
</dbReference>
<name>A0A5C6X693_9DELT</name>
<dbReference type="GO" id="GO:0005524">
    <property type="term" value="F:ATP binding"/>
    <property type="evidence" value="ECO:0007669"/>
    <property type="project" value="UniProtKB-KW"/>
</dbReference>